<dbReference type="OrthoDB" id="46529at2759"/>
<dbReference type="PANTHER" id="PTHR43240">
    <property type="entry name" value="1,4-DIHYDROXY-2-NAPHTHOYL-COA THIOESTERASE 1"/>
    <property type="match status" value="1"/>
</dbReference>
<dbReference type="InterPro" id="IPR006683">
    <property type="entry name" value="Thioestr_dom"/>
</dbReference>
<reference evidence="4" key="1">
    <citation type="submission" date="2021-01" db="EMBL/GenBank/DDBJ databases">
        <title>Adiantum capillus-veneris genome.</title>
        <authorList>
            <person name="Fang Y."/>
            <person name="Liao Q."/>
        </authorList>
    </citation>
    <scope>NUCLEOTIDE SEQUENCE</scope>
    <source>
        <strain evidence="4">H3</strain>
        <tissue evidence="4">Leaf</tissue>
    </source>
</reference>
<accession>A0A9D4UMW1</accession>
<keyword evidence="1" id="KW-0378">Hydrolase</keyword>
<dbReference type="AlphaFoldDB" id="A0A9D4UMW1"/>
<dbReference type="Pfam" id="PF03061">
    <property type="entry name" value="4HBT"/>
    <property type="match status" value="1"/>
</dbReference>
<organism evidence="4 5">
    <name type="scientific">Adiantum capillus-veneris</name>
    <name type="common">Maidenhair fern</name>
    <dbReference type="NCBI Taxonomy" id="13818"/>
    <lineage>
        <taxon>Eukaryota</taxon>
        <taxon>Viridiplantae</taxon>
        <taxon>Streptophyta</taxon>
        <taxon>Embryophyta</taxon>
        <taxon>Tracheophyta</taxon>
        <taxon>Polypodiopsida</taxon>
        <taxon>Polypodiidae</taxon>
        <taxon>Polypodiales</taxon>
        <taxon>Pteridineae</taxon>
        <taxon>Pteridaceae</taxon>
        <taxon>Vittarioideae</taxon>
        <taxon>Adiantum</taxon>
    </lineage>
</organism>
<feature type="domain" description="Thioesterase" evidence="3">
    <location>
        <begin position="61"/>
        <end position="131"/>
    </location>
</feature>
<gene>
    <name evidence="4" type="ORF">GOP47_0014561</name>
</gene>
<dbReference type="GO" id="GO:0042372">
    <property type="term" value="P:phylloquinone biosynthetic process"/>
    <property type="evidence" value="ECO:0007669"/>
    <property type="project" value="TreeGrafter"/>
</dbReference>
<evidence type="ECO:0000256" key="1">
    <source>
        <dbReference type="ARBA" id="ARBA00022801"/>
    </source>
</evidence>
<dbReference type="InterPro" id="IPR029069">
    <property type="entry name" value="HotDog_dom_sf"/>
</dbReference>
<feature type="region of interest" description="Disordered" evidence="2">
    <location>
        <begin position="1"/>
        <end position="21"/>
    </location>
</feature>
<evidence type="ECO:0000259" key="3">
    <source>
        <dbReference type="Pfam" id="PF03061"/>
    </source>
</evidence>
<proteinExistence type="predicted"/>
<protein>
    <recommendedName>
        <fullName evidence="3">Thioesterase domain-containing protein</fullName>
    </recommendedName>
</protein>
<dbReference type="Gene3D" id="3.10.129.10">
    <property type="entry name" value="Hotdog Thioesterase"/>
    <property type="match status" value="1"/>
</dbReference>
<dbReference type="GO" id="GO:0061522">
    <property type="term" value="F:1,4-dihydroxy-2-naphthoyl-CoA thioesterase activity"/>
    <property type="evidence" value="ECO:0007669"/>
    <property type="project" value="TreeGrafter"/>
</dbReference>
<dbReference type="NCBIfam" id="TIGR00369">
    <property type="entry name" value="unchar_dom_1"/>
    <property type="match status" value="1"/>
</dbReference>
<evidence type="ECO:0000313" key="5">
    <source>
        <dbReference type="Proteomes" id="UP000886520"/>
    </source>
</evidence>
<dbReference type="Proteomes" id="UP000886520">
    <property type="component" value="Chromosome 14"/>
</dbReference>
<comment type="caution">
    <text evidence="4">The sequence shown here is derived from an EMBL/GenBank/DDBJ whole genome shotgun (WGS) entry which is preliminary data.</text>
</comment>
<dbReference type="PANTHER" id="PTHR43240:SF5">
    <property type="entry name" value="1,4-DIHYDROXY-2-NAPHTHOYL-COA THIOESTERASE 1"/>
    <property type="match status" value="1"/>
</dbReference>
<sequence>MSKALAPSSEESEAQVGSDGGVGRERLLEAPMKFIGFVHEHISPQCIQGRFVVNQNSSQVFGVLHGGVSALIAESLASLGAHVASGFQRVAGVQLSINHLRAAPVGTEVFVSAKPAQLGKRVQVWDVTFSKVADLVKQDDKEDSKIAVSRVTLMAGLTGQTKEYFEQELKLQARL</sequence>
<keyword evidence="5" id="KW-1185">Reference proteome</keyword>
<dbReference type="InterPro" id="IPR003736">
    <property type="entry name" value="PAAI_dom"/>
</dbReference>
<dbReference type="SUPFAM" id="SSF54637">
    <property type="entry name" value="Thioesterase/thiol ester dehydrase-isomerase"/>
    <property type="match status" value="1"/>
</dbReference>
<dbReference type="EMBL" id="JABFUD020000014">
    <property type="protein sequence ID" value="KAI5070218.1"/>
    <property type="molecule type" value="Genomic_DNA"/>
</dbReference>
<evidence type="ECO:0000313" key="4">
    <source>
        <dbReference type="EMBL" id="KAI5070218.1"/>
    </source>
</evidence>
<dbReference type="GO" id="GO:0005777">
    <property type="term" value="C:peroxisome"/>
    <property type="evidence" value="ECO:0007669"/>
    <property type="project" value="TreeGrafter"/>
</dbReference>
<dbReference type="CDD" id="cd03443">
    <property type="entry name" value="PaaI_thioesterase"/>
    <property type="match status" value="1"/>
</dbReference>
<name>A0A9D4UMW1_ADICA</name>
<evidence type="ECO:0000256" key="2">
    <source>
        <dbReference type="SAM" id="MobiDB-lite"/>
    </source>
</evidence>